<keyword evidence="5 7" id="KW-1133">Transmembrane helix</keyword>
<evidence type="ECO:0000256" key="2">
    <source>
        <dbReference type="ARBA" id="ARBA00011006"/>
    </source>
</evidence>
<keyword evidence="9" id="KW-1185">Reference proteome</keyword>
<evidence type="ECO:0000256" key="6">
    <source>
        <dbReference type="ARBA" id="ARBA00023136"/>
    </source>
</evidence>
<reference evidence="8 9" key="1">
    <citation type="submission" date="2016-11" db="EMBL/GenBank/DDBJ databases">
        <authorList>
            <person name="Jaros S."/>
            <person name="Januszkiewicz K."/>
            <person name="Wedrychowicz H."/>
        </authorList>
    </citation>
    <scope>NUCLEOTIDE SEQUENCE [LARGE SCALE GENOMIC DNA]</scope>
    <source>
        <strain evidence="8 9">ATCC 23634</strain>
    </source>
</reference>
<organism evidence="8 9">
    <name type="scientific">Devosia enhydra</name>
    <dbReference type="NCBI Taxonomy" id="665118"/>
    <lineage>
        <taxon>Bacteria</taxon>
        <taxon>Pseudomonadati</taxon>
        <taxon>Pseudomonadota</taxon>
        <taxon>Alphaproteobacteria</taxon>
        <taxon>Hyphomicrobiales</taxon>
        <taxon>Devosiaceae</taxon>
        <taxon>Devosia</taxon>
    </lineage>
</organism>
<sequence>MGNSLVPPEPIGMDGQQILIWVLVGLAAGWLASRIVGGTGLIRYLAAGLLGSIVGGFIVSYFGIAIPVDNVWLREFIIATGGAVIVILAARLVA</sequence>
<evidence type="ECO:0000256" key="1">
    <source>
        <dbReference type="ARBA" id="ARBA00004651"/>
    </source>
</evidence>
<evidence type="ECO:0000313" key="8">
    <source>
        <dbReference type="EMBL" id="SFZ82132.1"/>
    </source>
</evidence>
<feature type="transmembrane region" description="Helical" evidence="7">
    <location>
        <begin position="44"/>
        <end position="64"/>
    </location>
</feature>
<evidence type="ECO:0000256" key="3">
    <source>
        <dbReference type="ARBA" id="ARBA00022475"/>
    </source>
</evidence>
<comment type="similarity">
    <text evidence="2">Belongs to the UPF0410 family.</text>
</comment>
<feature type="transmembrane region" description="Helical" evidence="7">
    <location>
        <begin position="76"/>
        <end position="93"/>
    </location>
</feature>
<accession>A0A1K2HUJ4</accession>
<dbReference type="EMBL" id="FPKU01000001">
    <property type="protein sequence ID" value="SFZ82132.1"/>
    <property type="molecule type" value="Genomic_DNA"/>
</dbReference>
<dbReference type="InterPro" id="IPR007341">
    <property type="entry name" value="Transgly_assoc"/>
</dbReference>
<evidence type="ECO:0000256" key="5">
    <source>
        <dbReference type="ARBA" id="ARBA00022989"/>
    </source>
</evidence>
<dbReference type="STRING" id="665118.SAMN02983003_0898"/>
<keyword evidence="4 7" id="KW-0812">Transmembrane</keyword>
<feature type="transmembrane region" description="Helical" evidence="7">
    <location>
        <begin position="18"/>
        <end position="37"/>
    </location>
</feature>
<evidence type="ECO:0000256" key="4">
    <source>
        <dbReference type="ARBA" id="ARBA00022692"/>
    </source>
</evidence>
<dbReference type="GO" id="GO:0005886">
    <property type="term" value="C:plasma membrane"/>
    <property type="evidence" value="ECO:0007669"/>
    <property type="project" value="UniProtKB-SubCell"/>
</dbReference>
<dbReference type="Proteomes" id="UP000183447">
    <property type="component" value="Unassembled WGS sequence"/>
</dbReference>
<gene>
    <name evidence="8" type="ORF">SAMN02983003_0898</name>
</gene>
<comment type="subcellular location">
    <subcellularLocation>
        <location evidence="1">Cell membrane</location>
        <topology evidence="1">Multi-pass membrane protein</topology>
    </subcellularLocation>
</comment>
<protein>
    <submittedName>
        <fullName evidence="8">Uncharacterized membrane protein YeaQ/YmgE, transglycosylase-associated protein family</fullName>
    </submittedName>
</protein>
<evidence type="ECO:0000313" key="9">
    <source>
        <dbReference type="Proteomes" id="UP000183447"/>
    </source>
</evidence>
<keyword evidence="3" id="KW-1003">Cell membrane</keyword>
<keyword evidence="6 7" id="KW-0472">Membrane</keyword>
<proteinExistence type="inferred from homology"/>
<evidence type="ECO:0000256" key="7">
    <source>
        <dbReference type="SAM" id="Phobius"/>
    </source>
</evidence>
<dbReference type="AlphaFoldDB" id="A0A1K2HUJ4"/>
<name>A0A1K2HUJ4_9HYPH</name>
<dbReference type="Pfam" id="PF04226">
    <property type="entry name" value="Transgly_assoc"/>
    <property type="match status" value="1"/>
</dbReference>